<reference evidence="5" key="1">
    <citation type="submission" date="2015-10" db="EMBL/GenBank/DDBJ databases">
        <title>Extensive mobilome-driven genome diversification in gut-associated Bacteroides vulgatus mpk.</title>
        <authorList>
            <person name="Beier S."/>
            <person name="Lange A."/>
            <person name="Huson D.H."/>
            <person name="Frick J.-S."/>
            <person name="Autenrieth I.B."/>
        </authorList>
    </citation>
    <scope>NUCLEOTIDE SEQUENCE [LARGE SCALE GENOMIC DNA]</scope>
    <source>
        <strain evidence="5">mpk</strain>
    </source>
</reference>
<evidence type="ECO:0000256" key="2">
    <source>
        <dbReference type="SAM" id="SignalP"/>
    </source>
</evidence>
<evidence type="ECO:0000259" key="3">
    <source>
        <dbReference type="Pfam" id="PF13505"/>
    </source>
</evidence>
<name>A0A0P0M258_PHOVU</name>
<protein>
    <recommendedName>
        <fullName evidence="3">Outer membrane protein beta-barrel domain-containing protein</fullName>
    </recommendedName>
</protein>
<organism evidence="4 5">
    <name type="scientific">Phocaeicola vulgatus</name>
    <name type="common">Bacteroides vulgatus</name>
    <dbReference type="NCBI Taxonomy" id="821"/>
    <lineage>
        <taxon>Bacteria</taxon>
        <taxon>Pseudomonadati</taxon>
        <taxon>Bacteroidota</taxon>
        <taxon>Bacteroidia</taxon>
        <taxon>Bacteroidales</taxon>
        <taxon>Bacteroidaceae</taxon>
        <taxon>Phocaeicola</taxon>
    </lineage>
</organism>
<dbReference type="SUPFAM" id="SSF56925">
    <property type="entry name" value="OMPA-like"/>
    <property type="match status" value="1"/>
</dbReference>
<dbReference type="Gene3D" id="2.40.160.20">
    <property type="match status" value="1"/>
</dbReference>
<dbReference type="EMBL" id="CP013020">
    <property type="protein sequence ID" value="ALK84287.1"/>
    <property type="molecule type" value="Genomic_DNA"/>
</dbReference>
<sequence>MTMKNKLYFIIVATLLCPTSLYAQSGTDKRSVLSFQTGPTLYTGKLIGIAGYSSNLRNGIGWSGSYTYLVGNKPAIRAGFGILYQGSRYTGNTTNTTDKIQTHYFAPQFSLHWLKQQFDWYFTTGTGYQLYKDDSMVYDKPRKVSMNKWAANFGVGGEYHLFTHWGISARISYILAYSGEYSVRYHHKEWMVQPHYPMNGSDDISQLSFSAGINYHF</sequence>
<evidence type="ECO:0000313" key="5">
    <source>
        <dbReference type="Proteomes" id="UP000061587"/>
    </source>
</evidence>
<dbReference type="Pfam" id="PF13505">
    <property type="entry name" value="OMP_b-brl"/>
    <property type="match status" value="1"/>
</dbReference>
<dbReference type="InterPro" id="IPR027385">
    <property type="entry name" value="Beta-barrel_OMP"/>
</dbReference>
<gene>
    <name evidence="4" type="ORF">BvMPK_1682</name>
</gene>
<keyword evidence="1 2" id="KW-0732">Signal</keyword>
<accession>A0A0P0M258</accession>
<dbReference type="InterPro" id="IPR011250">
    <property type="entry name" value="OMP/PagP_B-barrel"/>
</dbReference>
<feature type="signal peptide" evidence="2">
    <location>
        <begin position="1"/>
        <end position="23"/>
    </location>
</feature>
<proteinExistence type="predicted"/>
<evidence type="ECO:0000256" key="1">
    <source>
        <dbReference type="ARBA" id="ARBA00022729"/>
    </source>
</evidence>
<dbReference type="Proteomes" id="UP000061587">
    <property type="component" value="Chromosome"/>
</dbReference>
<dbReference type="AlphaFoldDB" id="A0A0P0M258"/>
<feature type="chain" id="PRO_5006050502" description="Outer membrane protein beta-barrel domain-containing protein" evidence="2">
    <location>
        <begin position="24"/>
        <end position="217"/>
    </location>
</feature>
<feature type="domain" description="Outer membrane protein beta-barrel" evidence="3">
    <location>
        <begin position="42"/>
        <end position="217"/>
    </location>
</feature>
<reference evidence="4 5" key="2">
    <citation type="journal article" date="2016" name="Genome Biol. Evol.">
        <title>Extensive mobilome-driven genome diversification in mouse gut-associated Bacteroides vulgatus mpk.</title>
        <authorList>
            <person name="Lange A."/>
            <person name="Beier S."/>
            <person name="Steimle A."/>
            <person name="Autenrieth I.B."/>
            <person name="Huson D.H."/>
            <person name="Frick J.S."/>
        </authorList>
    </citation>
    <scope>NUCLEOTIDE SEQUENCE [LARGE SCALE GENOMIC DNA]</scope>
    <source>
        <strain evidence="5">mpk</strain>
    </source>
</reference>
<dbReference type="PATRIC" id="fig|821.40.peg.2008"/>
<evidence type="ECO:0000313" key="4">
    <source>
        <dbReference type="EMBL" id="ALK84287.1"/>
    </source>
</evidence>